<organism evidence="1 2">
    <name type="scientific">Christiangramia gaetbulicola</name>
    <dbReference type="NCBI Taxonomy" id="703340"/>
    <lineage>
        <taxon>Bacteria</taxon>
        <taxon>Pseudomonadati</taxon>
        <taxon>Bacteroidota</taxon>
        <taxon>Flavobacteriia</taxon>
        <taxon>Flavobacteriales</taxon>
        <taxon>Flavobacteriaceae</taxon>
        <taxon>Christiangramia</taxon>
    </lineage>
</organism>
<proteinExistence type="predicted"/>
<evidence type="ECO:0000313" key="1">
    <source>
        <dbReference type="EMBL" id="PTX43584.1"/>
    </source>
</evidence>
<protein>
    <recommendedName>
        <fullName evidence="3">DUF4878 domain-containing protein</fullName>
    </recommendedName>
</protein>
<reference evidence="1 2" key="1">
    <citation type="submission" date="2018-04" db="EMBL/GenBank/DDBJ databases">
        <title>Genomic Encyclopedia of Archaeal and Bacterial Type Strains, Phase II (KMG-II): from individual species to whole genera.</title>
        <authorList>
            <person name="Goeker M."/>
        </authorList>
    </citation>
    <scope>NUCLEOTIDE SEQUENCE [LARGE SCALE GENOMIC DNA]</scope>
    <source>
        <strain evidence="1 2">DSM 23082</strain>
    </source>
</reference>
<name>A0A2T6AID6_9FLAO</name>
<evidence type="ECO:0008006" key="3">
    <source>
        <dbReference type="Google" id="ProtNLM"/>
    </source>
</evidence>
<sequence length="120" mass="13743">MKRLLIIGMLTFLLACSESPKTPVETSQIVVESFYQRKNSKLKEYTTPGLYNSYMAVQEQMTNGKNGSSNFQLVKDTVYTDTAWVKFTSAYADRPETFKLIKQNGKWKVTETGLRERSPL</sequence>
<keyword evidence="2" id="KW-1185">Reference proteome</keyword>
<dbReference type="EMBL" id="QBKQ01000002">
    <property type="protein sequence ID" value="PTX43584.1"/>
    <property type="molecule type" value="Genomic_DNA"/>
</dbReference>
<dbReference type="OrthoDB" id="1449606at2"/>
<gene>
    <name evidence="1" type="ORF">C8P64_2113</name>
</gene>
<dbReference type="RefSeq" id="WP_108172001.1">
    <property type="nucleotide sequence ID" value="NZ_QBKQ01000002.1"/>
</dbReference>
<accession>A0A2T6AID6</accession>
<comment type="caution">
    <text evidence="1">The sequence shown here is derived from an EMBL/GenBank/DDBJ whole genome shotgun (WGS) entry which is preliminary data.</text>
</comment>
<dbReference type="PROSITE" id="PS51257">
    <property type="entry name" value="PROKAR_LIPOPROTEIN"/>
    <property type="match status" value="1"/>
</dbReference>
<dbReference type="AlphaFoldDB" id="A0A2T6AID6"/>
<evidence type="ECO:0000313" key="2">
    <source>
        <dbReference type="Proteomes" id="UP000244174"/>
    </source>
</evidence>
<dbReference type="Proteomes" id="UP000244174">
    <property type="component" value="Unassembled WGS sequence"/>
</dbReference>